<dbReference type="AlphaFoldDB" id="A0A0N5B8T4"/>
<reference evidence="2" key="1">
    <citation type="submission" date="2017-02" db="UniProtKB">
        <authorList>
            <consortium name="WormBaseParasite"/>
        </authorList>
    </citation>
    <scope>IDENTIFICATION</scope>
</reference>
<sequence>MNAYNTFSFDNDLDNDTEKINIAQNIAMIVNGLPTKSRKNVPKNVDKKLLAEADKINSHFGEKRGSIRDKSPCINKKQNTFISSTAETLVDRYLIPQIKKELGINSESNRGKKQVIEDISFPIINIVHVKNTTKKKEILKNRSDFKLVSIKKP</sequence>
<dbReference type="Proteomes" id="UP000046392">
    <property type="component" value="Unplaced"/>
</dbReference>
<protein>
    <submittedName>
        <fullName evidence="2">Uncharacterized protein</fullName>
    </submittedName>
</protein>
<proteinExistence type="predicted"/>
<accession>A0A0N5B8T4</accession>
<evidence type="ECO:0000313" key="2">
    <source>
        <dbReference type="WBParaSite" id="SPAL_0000245700.1"/>
    </source>
</evidence>
<evidence type="ECO:0000313" key="1">
    <source>
        <dbReference type="Proteomes" id="UP000046392"/>
    </source>
</evidence>
<organism evidence="1 2">
    <name type="scientific">Strongyloides papillosus</name>
    <name type="common">Intestinal threadworm</name>
    <dbReference type="NCBI Taxonomy" id="174720"/>
    <lineage>
        <taxon>Eukaryota</taxon>
        <taxon>Metazoa</taxon>
        <taxon>Ecdysozoa</taxon>
        <taxon>Nematoda</taxon>
        <taxon>Chromadorea</taxon>
        <taxon>Rhabditida</taxon>
        <taxon>Tylenchina</taxon>
        <taxon>Panagrolaimomorpha</taxon>
        <taxon>Strongyloidoidea</taxon>
        <taxon>Strongyloididae</taxon>
        <taxon>Strongyloides</taxon>
    </lineage>
</organism>
<dbReference type="WBParaSite" id="SPAL_0000245700.1">
    <property type="protein sequence ID" value="SPAL_0000245700.1"/>
    <property type="gene ID" value="SPAL_0000245700"/>
</dbReference>
<keyword evidence="1" id="KW-1185">Reference proteome</keyword>
<name>A0A0N5B8T4_STREA</name>